<dbReference type="Proteomes" id="UP001066276">
    <property type="component" value="Chromosome 12"/>
</dbReference>
<evidence type="ECO:0000313" key="2">
    <source>
        <dbReference type="Proteomes" id="UP001066276"/>
    </source>
</evidence>
<sequence length="122" mass="13176">MGSSGLLRDEWLRWPRTVFNCSRAGPLAVSQTGWISAAAVQFTIHLTLGALKGPALWSELFYVRAGDGASEIKPLERDAGGARCRAQGDANVSVLPLAWCQPFWASRCANELSCPSTRAKRG</sequence>
<organism evidence="1 2">
    <name type="scientific">Pleurodeles waltl</name>
    <name type="common">Iberian ribbed newt</name>
    <dbReference type="NCBI Taxonomy" id="8319"/>
    <lineage>
        <taxon>Eukaryota</taxon>
        <taxon>Metazoa</taxon>
        <taxon>Chordata</taxon>
        <taxon>Craniata</taxon>
        <taxon>Vertebrata</taxon>
        <taxon>Euteleostomi</taxon>
        <taxon>Amphibia</taxon>
        <taxon>Batrachia</taxon>
        <taxon>Caudata</taxon>
        <taxon>Salamandroidea</taxon>
        <taxon>Salamandridae</taxon>
        <taxon>Pleurodelinae</taxon>
        <taxon>Pleurodeles</taxon>
    </lineage>
</organism>
<gene>
    <name evidence="1" type="ORF">NDU88_000777</name>
</gene>
<dbReference type="EMBL" id="JANPWB010000016">
    <property type="protein sequence ID" value="KAJ1080582.1"/>
    <property type="molecule type" value="Genomic_DNA"/>
</dbReference>
<protein>
    <submittedName>
        <fullName evidence="1">Uncharacterized protein</fullName>
    </submittedName>
</protein>
<accession>A0AAV7KR51</accession>
<evidence type="ECO:0000313" key="1">
    <source>
        <dbReference type="EMBL" id="KAJ1080582.1"/>
    </source>
</evidence>
<keyword evidence="2" id="KW-1185">Reference proteome</keyword>
<name>A0AAV7KR51_PLEWA</name>
<proteinExistence type="predicted"/>
<dbReference type="AlphaFoldDB" id="A0AAV7KR51"/>
<reference evidence="1" key="1">
    <citation type="journal article" date="2022" name="bioRxiv">
        <title>Sequencing and chromosome-scale assembly of the giantPleurodeles waltlgenome.</title>
        <authorList>
            <person name="Brown T."/>
            <person name="Elewa A."/>
            <person name="Iarovenko S."/>
            <person name="Subramanian E."/>
            <person name="Araus A.J."/>
            <person name="Petzold A."/>
            <person name="Susuki M."/>
            <person name="Suzuki K.-i.T."/>
            <person name="Hayashi T."/>
            <person name="Toyoda A."/>
            <person name="Oliveira C."/>
            <person name="Osipova E."/>
            <person name="Leigh N.D."/>
            <person name="Simon A."/>
            <person name="Yun M.H."/>
        </authorList>
    </citation>
    <scope>NUCLEOTIDE SEQUENCE</scope>
    <source>
        <strain evidence="1">20211129_DDA</strain>
        <tissue evidence="1">Liver</tissue>
    </source>
</reference>
<comment type="caution">
    <text evidence="1">The sequence shown here is derived from an EMBL/GenBank/DDBJ whole genome shotgun (WGS) entry which is preliminary data.</text>
</comment>